<keyword evidence="7" id="KW-1185">Reference proteome</keyword>
<dbReference type="GO" id="GO:0005737">
    <property type="term" value="C:cytoplasm"/>
    <property type="evidence" value="ECO:0007669"/>
    <property type="project" value="UniProtKB-SubCell"/>
</dbReference>
<dbReference type="PRINTS" id="PR01438">
    <property type="entry name" value="UNVRSLSTRESS"/>
</dbReference>
<evidence type="ECO:0000313" key="6">
    <source>
        <dbReference type="Proteomes" id="UP000214739"/>
    </source>
</evidence>
<keyword evidence="2" id="KW-0963">Cytoplasm</keyword>
<dbReference type="Proteomes" id="UP000294668">
    <property type="component" value="Unassembled WGS sequence"/>
</dbReference>
<evidence type="ECO:0000259" key="3">
    <source>
        <dbReference type="Pfam" id="PF00582"/>
    </source>
</evidence>
<sequence length="157" mass="16980">MLDFNYLNILVGIDGSKTAAKAVRQAITIAEHNHARLTIVAIINDREILGVSKAALIGFGNVNQSTIDEVKSRFQRLVHKYELMAKDHGLDVNAFVTSGDPKNQLAHELVDEAHVDAIVVGATGANFVDRMTMGSTAAFVIAQAPCDVFVVHRDSLV</sequence>
<dbReference type="Proteomes" id="UP000214739">
    <property type="component" value="Unassembled WGS sequence"/>
</dbReference>
<dbReference type="InterPro" id="IPR014729">
    <property type="entry name" value="Rossmann-like_a/b/a_fold"/>
</dbReference>
<dbReference type="PIRSF" id="PIRSF006276">
    <property type="entry name" value="UspA"/>
    <property type="match status" value="1"/>
</dbReference>
<dbReference type="EMBL" id="PUFL01000066">
    <property type="protein sequence ID" value="TDG90531.1"/>
    <property type="molecule type" value="Genomic_DNA"/>
</dbReference>
<dbReference type="PANTHER" id="PTHR46268">
    <property type="entry name" value="STRESS RESPONSE PROTEIN NHAX"/>
    <property type="match status" value="1"/>
</dbReference>
<dbReference type="AlphaFoldDB" id="A0A224VF94"/>
<comment type="similarity">
    <text evidence="1 2">Belongs to the universal stress protein A family.</text>
</comment>
<dbReference type="InterPro" id="IPR006016">
    <property type="entry name" value="UspA"/>
</dbReference>
<proteinExistence type="inferred from homology"/>
<evidence type="ECO:0000313" key="7">
    <source>
        <dbReference type="Proteomes" id="UP000294668"/>
    </source>
</evidence>
<comment type="caution">
    <text evidence="4">The sequence shown here is derived from an EMBL/GenBank/DDBJ whole genome shotgun (WGS) entry which is preliminary data.</text>
</comment>
<dbReference type="PANTHER" id="PTHR46268:SF6">
    <property type="entry name" value="UNIVERSAL STRESS PROTEIN UP12"/>
    <property type="match status" value="1"/>
</dbReference>
<protein>
    <recommendedName>
        <fullName evidence="2">Universal stress protein</fullName>
    </recommendedName>
</protein>
<dbReference type="Pfam" id="PF00582">
    <property type="entry name" value="Usp"/>
    <property type="match status" value="1"/>
</dbReference>
<dbReference type="RefSeq" id="WP_057963204.1">
    <property type="nucleotide sequence ID" value="NZ_BAAAXO010000048.1"/>
</dbReference>
<reference evidence="4 6" key="1">
    <citation type="journal article" date="2017" name="Biosci Microbiota Food Health">
        <title>Genomic characterization reconfirms the taxonomic status of Lactobacillus parakefiri.</title>
        <authorList>
            <person name="Tanizawa Y."/>
            <person name="Kobayashi H."/>
            <person name="Kaminuma E."/>
            <person name="Sakamoto M."/>
            <person name="Ohkuma M."/>
            <person name="Nakamura Y."/>
            <person name="Arita M."/>
            <person name="Tohno M."/>
        </authorList>
    </citation>
    <scope>NUCLEOTIDE SEQUENCE [LARGE SCALE GENOMIC DNA]</scope>
    <source>
        <strain evidence="4 6">JCM 8573</strain>
    </source>
</reference>
<dbReference type="OrthoDB" id="2321605at2"/>
<evidence type="ECO:0000313" key="4">
    <source>
        <dbReference type="EMBL" id="GAW70994.1"/>
    </source>
</evidence>
<dbReference type="SUPFAM" id="SSF52402">
    <property type="entry name" value="Adenine nucleotide alpha hydrolases-like"/>
    <property type="match status" value="1"/>
</dbReference>
<feature type="domain" description="UspA" evidence="3">
    <location>
        <begin position="6"/>
        <end position="152"/>
    </location>
</feature>
<comment type="subcellular location">
    <subcellularLocation>
        <location evidence="2">Cytoplasm</location>
    </subcellularLocation>
</comment>
<dbReference type="EMBL" id="BDGB01000003">
    <property type="protein sequence ID" value="GAW70994.1"/>
    <property type="molecule type" value="Genomic_DNA"/>
</dbReference>
<dbReference type="CDD" id="cd00293">
    <property type="entry name" value="USP-like"/>
    <property type="match status" value="1"/>
</dbReference>
<evidence type="ECO:0000313" key="5">
    <source>
        <dbReference type="EMBL" id="TDG90531.1"/>
    </source>
</evidence>
<evidence type="ECO:0000256" key="2">
    <source>
        <dbReference type="PIRNR" id="PIRNR006276"/>
    </source>
</evidence>
<gene>
    <name evidence="4" type="primary">uspA_1</name>
    <name evidence="5" type="ORF">C5L28_001188</name>
    <name evidence="4" type="ORF">LPKJCM_00065</name>
</gene>
<dbReference type="InterPro" id="IPR006015">
    <property type="entry name" value="Universal_stress_UspA"/>
</dbReference>
<organism evidence="4 6">
    <name type="scientific">Lentilactobacillus parakefiri</name>
    <dbReference type="NCBI Taxonomy" id="152332"/>
    <lineage>
        <taxon>Bacteria</taxon>
        <taxon>Bacillati</taxon>
        <taxon>Bacillota</taxon>
        <taxon>Bacilli</taxon>
        <taxon>Lactobacillales</taxon>
        <taxon>Lactobacillaceae</taxon>
        <taxon>Lentilactobacillus</taxon>
    </lineage>
</organism>
<reference evidence="5" key="3">
    <citation type="submission" date="2019-02" db="EMBL/GenBank/DDBJ databases">
        <authorList>
            <person name="Buron G."/>
            <person name="Chaylann A."/>
            <person name="Dolejs I."/>
            <person name="Forster J."/>
            <person name="Miks M.H."/>
        </authorList>
    </citation>
    <scope>NUCLEOTIDE SEQUENCE</scope>
    <source>
        <strain evidence="5">DSM 10551</strain>
    </source>
</reference>
<evidence type="ECO:0000256" key="1">
    <source>
        <dbReference type="ARBA" id="ARBA00008791"/>
    </source>
</evidence>
<accession>A0A224VF94</accession>
<dbReference type="Gene3D" id="3.40.50.620">
    <property type="entry name" value="HUPs"/>
    <property type="match status" value="1"/>
</dbReference>
<reference evidence="5 7" key="2">
    <citation type="journal article" date="2019" name="Appl. Microbiol. Biotechnol.">
        <title>Uncovering carbohydrate metabolism through a genotype-phenotype association study of 56 lactic acid bacteria genomes.</title>
        <authorList>
            <person name="Buron-Moles G."/>
            <person name="Chailyan A."/>
            <person name="Dolejs I."/>
            <person name="Forster J."/>
            <person name="Miks M.H."/>
        </authorList>
    </citation>
    <scope>NUCLEOTIDE SEQUENCE [LARGE SCALE GENOMIC DNA]</scope>
    <source>
        <strain evidence="5 7">DSM 10551</strain>
    </source>
</reference>
<name>A0A224VF94_9LACO</name>